<organism evidence="6 7">
    <name type="scientific">Lachnobacterium bovis DSM 14045</name>
    <dbReference type="NCBI Taxonomy" id="1122142"/>
    <lineage>
        <taxon>Bacteria</taxon>
        <taxon>Bacillati</taxon>
        <taxon>Bacillota</taxon>
        <taxon>Clostridia</taxon>
        <taxon>Lachnospirales</taxon>
        <taxon>Lachnospiraceae</taxon>
        <taxon>Lachnobacterium</taxon>
    </lineage>
</organism>
<evidence type="ECO:0000256" key="3">
    <source>
        <dbReference type="ARBA" id="ARBA00022741"/>
    </source>
</evidence>
<dbReference type="Gene3D" id="3.40.50.300">
    <property type="entry name" value="P-loop containing nucleotide triphosphate hydrolases"/>
    <property type="match status" value="1"/>
</dbReference>
<dbReference type="GO" id="GO:0005524">
    <property type="term" value="F:ATP binding"/>
    <property type="evidence" value="ECO:0007669"/>
    <property type="project" value="UniProtKB-KW"/>
</dbReference>
<evidence type="ECO:0000256" key="1">
    <source>
        <dbReference type="ARBA" id="ARBA00005417"/>
    </source>
</evidence>
<keyword evidence="3" id="KW-0547">Nucleotide-binding</keyword>
<keyword evidence="4 6" id="KW-0067">ATP-binding</keyword>
<dbReference type="STRING" id="1122142.SAMN02910414_01157"/>
<dbReference type="PROSITE" id="PS00211">
    <property type="entry name" value="ABC_TRANSPORTER_1"/>
    <property type="match status" value="1"/>
</dbReference>
<dbReference type="PANTHER" id="PTHR43335:SF8">
    <property type="entry name" value="ABC TRANSPORTER, ATP-BINDING PROTEIN"/>
    <property type="match status" value="1"/>
</dbReference>
<feature type="domain" description="ABC transporter" evidence="5">
    <location>
        <begin position="15"/>
        <end position="238"/>
    </location>
</feature>
<reference evidence="6 7" key="1">
    <citation type="submission" date="2016-10" db="EMBL/GenBank/DDBJ databases">
        <authorList>
            <person name="de Groot N.N."/>
        </authorList>
    </citation>
    <scope>NUCLEOTIDE SEQUENCE [LARGE SCALE GENOMIC DNA]</scope>
    <source>
        <strain evidence="6 7">DSM 14045</strain>
    </source>
</reference>
<dbReference type="GO" id="GO:0016887">
    <property type="term" value="F:ATP hydrolysis activity"/>
    <property type="evidence" value="ECO:0007669"/>
    <property type="project" value="InterPro"/>
</dbReference>
<dbReference type="Proteomes" id="UP000183918">
    <property type="component" value="Unassembled WGS sequence"/>
</dbReference>
<dbReference type="InterPro" id="IPR003593">
    <property type="entry name" value="AAA+_ATPase"/>
</dbReference>
<keyword evidence="7" id="KW-1185">Reference proteome</keyword>
<keyword evidence="2" id="KW-0813">Transport</keyword>
<dbReference type="PROSITE" id="PS50893">
    <property type="entry name" value="ABC_TRANSPORTER_2"/>
    <property type="match status" value="1"/>
</dbReference>
<dbReference type="InterPro" id="IPR003439">
    <property type="entry name" value="ABC_transporter-like_ATP-bd"/>
</dbReference>
<dbReference type="SUPFAM" id="SSF52540">
    <property type="entry name" value="P-loop containing nucleoside triphosphate hydrolases"/>
    <property type="match status" value="1"/>
</dbReference>
<dbReference type="RefSeq" id="WP_083354469.1">
    <property type="nucleotide sequence ID" value="NZ_FNPG01000012.1"/>
</dbReference>
<comment type="similarity">
    <text evidence="1">Belongs to the ABC transporter superfamily.</text>
</comment>
<dbReference type="Pfam" id="PF00005">
    <property type="entry name" value="ABC_tran"/>
    <property type="match status" value="1"/>
</dbReference>
<sequence length="305" mass="33655">MEKTFDMTKKSNLALQTKKLSKYYGSKKCLDNVSITVEEGDIYGLIGKNGAGKTTFMKASLGMVKPTSGEAIFFGSKNIKEQEKVGTLIEYPSIAGNKSARGNLELFSTVYGGTPEEIDEILKIIGLEGTGEKKAKFFSLGMKQRLGIGIALLGNPKLLILDEPINGLDPSGIREVRDLILYLNKEKHVTFIISSHLLDELGKVATKFGFIDNGHLIEEVTAEELQDNCVKKIVIETDNNEKAVSMLKEIINEKNISVSDSNICVRETDIKSGKINSLLVKNGIEVDSIYYKSQSLEDYFIKRVG</sequence>
<evidence type="ECO:0000259" key="5">
    <source>
        <dbReference type="PROSITE" id="PS50893"/>
    </source>
</evidence>
<accession>A0A1H3IIG9</accession>
<dbReference type="AlphaFoldDB" id="A0A1H3IIG9"/>
<protein>
    <submittedName>
        <fullName evidence="6">ABC-2 type transport system ATP-binding protein</fullName>
    </submittedName>
</protein>
<gene>
    <name evidence="6" type="ORF">SAMN02910414_01157</name>
</gene>
<evidence type="ECO:0000313" key="6">
    <source>
        <dbReference type="EMBL" id="SDY27069.1"/>
    </source>
</evidence>
<evidence type="ECO:0000256" key="2">
    <source>
        <dbReference type="ARBA" id="ARBA00022448"/>
    </source>
</evidence>
<name>A0A1H3IIG9_9FIRM</name>
<dbReference type="PANTHER" id="PTHR43335">
    <property type="entry name" value="ABC TRANSPORTER, ATP-BINDING PROTEIN"/>
    <property type="match status" value="1"/>
</dbReference>
<evidence type="ECO:0000313" key="7">
    <source>
        <dbReference type="Proteomes" id="UP000183918"/>
    </source>
</evidence>
<dbReference type="SMART" id="SM00382">
    <property type="entry name" value="AAA"/>
    <property type="match status" value="1"/>
</dbReference>
<evidence type="ECO:0000256" key="4">
    <source>
        <dbReference type="ARBA" id="ARBA00022840"/>
    </source>
</evidence>
<proteinExistence type="inferred from homology"/>
<dbReference type="InterPro" id="IPR027417">
    <property type="entry name" value="P-loop_NTPase"/>
</dbReference>
<dbReference type="InterPro" id="IPR017871">
    <property type="entry name" value="ABC_transporter-like_CS"/>
</dbReference>
<dbReference type="EMBL" id="FNPG01000012">
    <property type="protein sequence ID" value="SDY27069.1"/>
    <property type="molecule type" value="Genomic_DNA"/>
</dbReference>
<dbReference type="OrthoDB" id="9809205at2"/>